<accession>A0A0R1FBJ8</accession>
<dbReference type="Gene3D" id="3.40.50.10090">
    <property type="match status" value="2"/>
</dbReference>
<dbReference type="InterPro" id="IPR003754">
    <property type="entry name" value="4pyrrol_synth_uPrphyn_synth"/>
</dbReference>
<reference evidence="2 3" key="1">
    <citation type="journal article" date="2015" name="Genome Announc.">
        <title>Expanding the biotechnology potential of lactobacilli through comparative genomics of 213 strains and associated genera.</title>
        <authorList>
            <person name="Sun Z."/>
            <person name="Harris H.M."/>
            <person name="McCann A."/>
            <person name="Guo C."/>
            <person name="Argimon S."/>
            <person name="Zhang W."/>
            <person name="Yang X."/>
            <person name="Jeffery I.B."/>
            <person name="Cooney J.C."/>
            <person name="Kagawa T.F."/>
            <person name="Liu W."/>
            <person name="Song Y."/>
            <person name="Salvetti E."/>
            <person name="Wrobel A."/>
            <person name="Rasinkangas P."/>
            <person name="Parkhill J."/>
            <person name="Rea M.C."/>
            <person name="O'Sullivan O."/>
            <person name="Ritari J."/>
            <person name="Douillard F.P."/>
            <person name="Paul Ross R."/>
            <person name="Yang R."/>
            <person name="Briner A.E."/>
            <person name="Felis G.E."/>
            <person name="de Vos W.M."/>
            <person name="Barrangou R."/>
            <person name="Klaenhammer T.R."/>
            <person name="Caufield P.W."/>
            <person name="Cui Y."/>
            <person name="Zhang H."/>
            <person name="O'Toole P.W."/>
        </authorList>
    </citation>
    <scope>NUCLEOTIDE SEQUENCE [LARGE SCALE GENOMIC DNA]</scope>
    <source>
        <strain evidence="2 3">DSM 20001</strain>
    </source>
</reference>
<protein>
    <recommendedName>
        <fullName evidence="1">Tetrapyrrole biosynthesis uroporphyrinogen III synthase domain-containing protein</fullName>
    </recommendedName>
</protein>
<sequence length="233" mass="25720">MMAILITYPQAKIAEKWQQRLATIAPVIYYPLRKLTFCPLSPAQQHELQRADYVVLTSAFAAKSLVAHYAELVQTTTLVVLSDKIAQLVAGCGQRILVAPEPHQQALIDYLKLLRQPQEQVVALVGNLTKLTVQEGWTLIPLYRNQWTAADVACAQAKLAQLPISRALVTSPSNFNRFWQIYQQTTIPKFVALGETTAKVVRQNGLTVQVPAPQPQLLNAALAILAAPEFAAN</sequence>
<dbReference type="GO" id="GO:0004852">
    <property type="term" value="F:uroporphyrinogen-III synthase activity"/>
    <property type="evidence" value="ECO:0007669"/>
    <property type="project" value="InterPro"/>
</dbReference>
<proteinExistence type="predicted"/>
<name>A0A0R1FBJ8_9LACO</name>
<evidence type="ECO:0000259" key="1">
    <source>
        <dbReference type="Pfam" id="PF02602"/>
    </source>
</evidence>
<dbReference type="eggNOG" id="COG1587">
    <property type="taxonomic scope" value="Bacteria"/>
</dbReference>
<gene>
    <name evidence="2" type="ORF">FD22_GL001458</name>
</gene>
<feature type="domain" description="Tetrapyrrole biosynthesis uroporphyrinogen III synthase" evidence="1">
    <location>
        <begin position="44"/>
        <end position="216"/>
    </location>
</feature>
<evidence type="ECO:0000313" key="2">
    <source>
        <dbReference type="EMBL" id="KRK19014.1"/>
    </source>
</evidence>
<organism evidence="2 3">
    <name type="scientific">Loigolactobacillus coryniformis subsp. coryniformis KCTC 3167 = DSM 20001</name>
    <dbReference type="NCBI Taxonomy" id="913848"/>
    <lineage>
        <taxon>Bacteria</taxon>
        <taxon>Bacillati</taxon>
        <taxon>Bacillota</taxon>
        <taxon>Bacilli</taxon>
        <taxon>Lactobacillales</taxon>
        <taxon>Lactobacillaceae</taxon>
        <taxon>Loigolactobacillus</taxon>
    </lineage>
</organism>
<comment type="caution">
    <text evidence="2">The sequence shown here is derived from an EMBL/GenBank/DDBJ whole genome shotgun (WGS) entry which is preliminary data.</text>
</comment>
<evidence type="ECO:0000313" key="3">
    <source>
        <dbReference type="Proteomes" id="UP000051181"/>
    </source>
</evidence>
<dbReference type="GO" id="GO:0033014">
    <property type="term" value="P:tetrapyrrole biosynthetic process"/>
    <property type="evidence" value="ECO:0007669"/>
    <property type="project" value="InterPro"/>
</dbReference>
<dbReference type="EMBL" id="AZCN01000004">
    <property type="protein sequence ID" value="KRK19014.1"/>
    <property type="molecule type" value="Genomic_DNA"/>
</dbReference>
<dbReference type="Pfam" id="PF02602">
    <property type="entry name" value="HEM4"/>
    <property type="match status" value="1"/>
</dbReference>
<dbReference type="Proteomes" id="UP000051181">
    <property type="component" value="Unassembled WGS sequence"/>
</dbReference>
<dbReference type="InterPro" id="IPR036108">
    <property type="entry name" value="4pyrrol_syn_uPrphyn_synt_sf"/>
</dbReference>
<dbReference type="AlphaFoldDB" id="A0A0R1FBJ8"/>
<dbReference type="SUPFAM" id="SSF69618">
    <property type="entry name" value="HemD-like"/>
    <property type="match status" value="1"/>
</dbReference>
<dbReference type="PATRIC" id="fig|913848.6.peg.1497"/>